<keyword evidence="1" id="KW-0732">Signal</keyword>
<accession>A0A7S1P0L0</accession>
<feature type="signal peptide" evidence="1">
    <location>
        <begin position="1"/>
        <end position="23"/>
    </location>
</feature>
<name>A0A7S1P0L0_9ALVE</name>
<dbReference type="InterPro" id="IPR000210">
    <property type="entry name" value="BTB/POZ_dom"/>
</dbReference>
<gene>
    <name evidence="3" type="ORF">VBRA1451_LOCUS6825</name>
</gene>
<dbReference type="GO" id="GO:0051260">
    <property type="term" value="P:protein homooligomerization"/>
    <property type="evidence" value="ECO:0007669"/>
    <property type="project" value="InterPro"/>
</dbReference>
<dbReference type="AlphaFoldDB" id="A0A7S1P0L0"/>
<dbReference type="InterPro" id="IPR003131">
    <property type="entry name" value="T1-type_BTB"/>
</dbReference>
<feature type="domain" description="BTB" evidence="2">
    <location>
        <begin position="63"/>
        <end position="167"/>
    </location>
</feature>
<dbReference type="Pfam" id="PF02214">
    <property type="entry name" value="BTB_2"/>
    <property type="match status" value="1"/>
</dbReference>
<proteinExistence type="predicted"/>
<evidence type="ECO:0000313" key="3">
    <source>
        <dbReference type="EMBL" id="CAD9051763.1"/>
    </source>
</evidence>
<reference evidence="3" key="1">
    <citation type="submission" date="2021-01" db="EMBL/GenBank/DDBJ databases">
        <authorList>
            <person name="Corre E."/>
            <person name="Pelletier E."/>
            <person name="Niang G."/>
            <person name="Scheremetjew M."/>
            <person name="Finn R."/>
            <person name="Kale V."/>
            <person name="Holt S."/>
            <person name="Cochrane G."/>
            <person name="Meng A."/>
            <person name="Brown T."/>
            <person name="Cohen L."/>
        </authorList>
    </citation>
    <scope>NUCLEOTIDE SEQUENCE</scope>
    <source>
        <strain evidence="3">CCMP3346</strain>
    </source>
</reference>
<dbReference type="SMART" id="SM00225">
    <property type="entry name" value="BTB"/>
    <property type="match status" value="1"/>
</dbReference>
<dbReference type="InterPro" id="IPR011333">
    <property type="entry name" value="SKP1/BTB/POZ_sf"/>
</dbReference>
<dbReference type="SUPFAM" id="SSF54695">
    <property type="entry name" value="POZ domain"/>
    <property type="match status" value="1"/>
</dbReference>
<dbReference type="Gene3D" id="3.30.710.10">
    <property type="entry name" value="Potassium Channel Kv1.1, Chain A"/>
    <property type="match status" value="1"/>
</dbReference>
<dbReference type="EMBL" id="HBGB01011859">
    <property type="protein sequence ID" value="CAD9051763.1"/>
    <property type="molecule type" value="Transcribed_RNA"/>
</dbReference>
<feature type="non-terminal residue" evidence="3">
    <location>
        <position position="1"/>
    </location>
</feature>
<feature type="chain" id="PRO_5031153409" description="BTB domain-containing protein" evidence="1">
    <location>
        <begin position="24"/>
        <end position="286"/>
    </location>
</feature>
<protein>
    <recommendedName>
        <fullName evidence="2">BTB domain-containing protein</fullName>
    </recommendedName>
</protein>
<sequence length="286" mass="31766">VKPEEMMLVSLPVLLVLVPTVLADTSQAKCDSDGDKCVNPMAGSSFESQKDDQMGKIKGEVGSIVRLNVAGTEFQVANATLARRPHTRLGQFVTNEGTAEYQLIRADRPVFIDADPHLFPLVLEYHRHGTPILTDGSVDVRKVVRELRLFGIEDVTEEAIQPTKEAVMQRKDEMVDRVGRKVAQLLLPKLVDQHQQLEAAKKDQADKEMSIKPYDLKKLLDAACKCLDVPMAAIAAYRKQLKSDKDELDAFVSVVHTEMMKMLPPTGPWPILKPHTEGGSFQLAVM</sequence>
<evidence type="ECO:0000256" key="1">
    <source>
        <dbReference type="SAM" id="SignalP"/>
    </source>
</evidence>
<organism evidence="3">
    <name type="scientific">Vitrella brassicaformis</name>
    <dbReference type="NCBI Taxonomy" id="1169539"/>
    <lineage>
        <taxon>Eukaryota</taxon>
        <taxon>Sar</taxon>
        <taxon>Alveolata</taxon>
        <taxon>Colpodellida</taxon>
        <taxon>Vitrellaceae</taxon>
        <taxon>Vitrella</taxon>
    </lineage>
</organism>
<evidence type="ECO:0000259" key="2">
    <source>
        <dbReference type="SMART" id="SM00225"/>
    </source>
</evidence>